<feature type="compositionally biased region" description="Basic and acidic residues" evidence="1">
    <location>
        <begin position="1094"/>
        <end position="1107"/>
    </location>
</feature>
<feature type="non-terminal residue" evidence="3">
    <location>
        <position position="1800"/>
    </location>
</feature>
<feature type="region of interest" description="Disordered" evidence="1">
    <location>
        <begin position="1321"/>
        <end position="1341"/>
    </location>
</feature>
<name>A0ABQ4XLU5_9ASTR</name>
<feature type="region of interest" description="Disordered" evidence="1">
    <location>
        <begin position="777"/>
        <end position="843"/>
    </location>
</feature>
<dbReference type="Pfam" id="PF26130">
    <property type="entry name" value="PB1-like"/>
    <property type="match status" value="1"/>
</dbReference>
<feature type="compositionally biased region" description="Basic and acidic residues" evidence="1">
    <location>
        <begin position="813"/>
        <end position="828"/>
    </location>
</feature>
<gene>
    <name evidence="3" type="ORF">Tco_0680896</name>
</gene>
<feature type="region of interest" description="Disordered" evidence="1">
    <location>
        <begin position="1044"/>
        <end position="1126"/>
    </location>
</feature>
<evidence type="ECO:0000256" key="1">
    <source>
        <dbReference type="SAM" id="MobiDB-lite"/>
    </source>
</evidence>
<proteinExistence type="predicted"/>
<feature type="compositionally biased region" description="Polar residues" evidence="1">
    <location>
        <begin position="1110"/>
        <end position="1123"/>
    </location>
</feature>
<reference evidence="3" key="1">
    <citation type="journal article" date="2022" name="Int. J. Mol. Sci.">
        <title>Draft Genome of Tanacetum Coccineum: Genomic Comparison of Closely Related Tanacetum-Family Plants.</title>
        <authorList>
            <person name="Yamashiro T."/>
            <person name="Shiraishi A."/>
            <person name="Nakayama K."/>
            <person name="Satake H."/>
        </authorList>
    </citation>
    <scope>NUCLEOTIDE SEQUENCE</scope>
</reference>
<dbReference type="EMBL" id="BQNB010009641">
    <property type="protein sequence ID" value="GJS66332.1"/>
    <property type="molecule type" value="Genomic_DNA"/>
</dbReference>
<dbReference type="InterPro" id="IPR058594">
    <property type="entry name" value="PB1-like_dom_pln"/>
</dbReference>
<feature type="compositionally biased region" description="Basic and acidic residues" evidence="1">
    <location>
        <begin position="777"/>
        <end position="788"/>
    </location>
</feature>
<sequence>MGTRFQPTKSRRKGELEMFFQPMFDEHLEQSRVDETVPYCILEINAKYYPTSLMKYGDVSEKTKAFWLVAKGISSGREEEVFVLVNLKDLQHQDYPTTYTALKESSLWSYSRPTKGRDNQAKPTKKHFEAILRVLASRVFDNGPINTGSLDYMTFINANVLSNFVSLQCLSSLLNALLQNTMAEQNVPAQPPTRTDEQIVPRSQWLTIGKSNLLFNAQKIQKNPIFQISVDILSNTNFFQAFTASANVPAIYLQQFWKTMSYNEKTGVYSCQVDEQWFDLSADLLRKALAITPVNPTHPFELPPSGDTVIDFVNELGYPEPVEIVSSIRVNYVYQPWRAILSLLNQCLTGKTSGSDKPRHPVLQMLWGIVTQTNVDHAELIWEEFTQGIQTFFSHKASHKASLKNPKKKVTPLLIPYGRFSKVIIYYLASNNNIHRRPDSAVHHTGDDYILGNLKFVPKGESVEVFGMAIPDPLITEAIQQSSYYPKYLKMVAENTKKTPKESASVQPATKRATPKKPTTTTPVKQSKPAPPPTKKPSKRKLPQKVRRGKPTFKLVDEDDEAQQETIPHEEGNDPELELAKKLSLEAHQEKGGEEGVTIRDPVSEAFPKLHEVVGKGKAVVTEEQVAHSLINLSKKKRTTDQFILVRRDQTPPDSTTGPSSQPDDDTSEKVIHESSSTSDSERTESETETAAPKGEKDQGEIDSSTVTSGVSIPVSDPEKAHEALAGPDPEPMKEDQTGSDSGKLHVSLAGPNPEHMDDEFLATAYPKVHENLKLITDERVIDDKPESHSGSMSSMKNLDDTFNFGDQFLYDKPTEDDQEKSKGREESDSTIPDPSHQTVTSTPPVIAPFIDVSSSKPSLLVTPPPINTEATTITTSLPEITPFIALQLRVARLEQEISEVKKTDHSADVLASIRSQVPTAVDNYLGTKLDDALLKVLERHTADLIEKYSVLPGPESVKNQESEKSPKEIIKAKKEQGEEKQDSTYSIRSTDKVDLEEFDLKSALFRHMNKIKSANRNTANYRLYHALMEALITDEDAMDKEVADKVKDHKRKHDSDDDEDDDDDEGPSAGSNQGRSTKRRRSDSAASGSAKPPPKDDDQSSKKPRESGASATKQHPALSSTGYDIPMKVLRKGNDHIWRTLDNAHIPNGVGRHYLFKPIPEKREGETFLHLNLEWTIPPIIDFPELENNWANTYATTYKVPEENKLQRKTYDIGSRKASTSIKQEPSDRVSSQIADANLSLIRVKNKDFRITSSMFLKICVPTQYSRRKSSSHICPWDRQELVFTRQSNMSDKKPWGIRNPDEAWNELHKILRGMETRKWSGGRTSEKKQKIHSISNRERLRSEGSIESRNSLLERKNKEILTSGLISSVQASANSDVMYFFTMSQDGDSSQDDVRLCLGDDLKKAQDHSQRQAIIGRLDFAPQTRRMTKNLKEPKRQLCIEGSKLIEAMQEELLQFKLQEVWTLVELCNGKRAIGIKWVFENEKDERGIVIKTKARIYEEDVYVYHHQDLEIQELPGVETHFWLQSVQELQSFDLNVPKDSLNTDEVAQNVTFEIHHGECFTATPSRSYIGGQVSSVNVVDIDEFCLHDLKDMVVKLGYGVADLMYFQFFRPILGLDYGLHPLNVNADLLEMEKRGFILSEDLTCSMLHEMVMQKFNLEANADINFSFKLSSFDFVVDITDDAESSFLNYLCPMLMTKEPFKGSIQRNKSVVWPWDENNQIVPNCIGIFKGETCPMLNLSLKNKARKGLVPLVDAIQERDTILMYTHHNLLHMYVSWVDLSPLIIEEQHSDETNKTRI</sequence>
<feature type="compositionally biased region" description="Basic and acidic residues" evidence="1">
    <location>
        <begin position="567"/>
        <end position="576"/>
    </location>
</feature>
<keyword evidence="4" id="KW-1185">Reference proteome</keyword>
<feature type="compositionally biased region" description="Polar residues" evidence="1">
    <location>
        <begin position="652"/>
        <end position="662"/>
    </location>
</feature>
<feature type="compositionally biased region" description="Polar residues" evidence="1">
    <location>
        <begin position="830"/>
        <end position="843"/>
    </location>
</feature>
<dbReference type="Proteomes" id="UP001151760">
    <property type="component" value="Unassembled WGS sequence"/>
</dbReference>
<feature type="compositionally biased region" description="Polar residues" evidence="1">
    <location>
        <begin position="702"/>
        <end position="711"/>
    </location>
</feature>
<feature type="compositionally biased region" description="Basic and acidic residues" evidence="1">
    <location>
        <begin position="1321"/>
        <end position="1330"/>
    </location>
</feature>
<evidence type="ECO:0000259" key="2">
    <source>
        <dbReference type="Pfam" id="PF26130"/>
    </source>
</evidence>
<feature type="compositionally biased region" description="Low complexity" evidence="1">
    <location>
        <begin position="508"/>
        <end position="528"/>
    </location>
</feature>
<comment type="caution">
    <text evidence="3">The sequence shown here is derived from an EMBL/GenBank/DDBJ whole genome shotgun (WGS) entry which is preliminary data.</text>
</comment>
<feature type="compositionally biased region" description="Basic residues" evidence="1">
    <location>
        <begin position="536"/>
        <end position="551"/>
    </location>
</feature>
<feature type="compositionally biased region" description="Acidic residues" evidence="1">
    <location>
        <begin position="1057"/>
        <end position="1067"/>
    </location>
</feature>
<organism evidence="3 4">
    <name type="scientific">Tanacetum coccineum</name>
    <dbReference type="NCBI Taxonomy" id="301880"/>
    <lineage>
        <taxon>Eukaryota</taxon>
        <taxon>Viridiplantae</taxon>
        <taxon>Streptophyta</taxon>
        <taxon>Embryophyta</taxon>
        <taxon>Tracheophyta</taxon>
        <taxon>Spermatophyta</taxon>
        <taxon>Magnoliopsida</taxon>
        <taxon>eudicotyledons</taxon>
        <taxon>Gunneridae</taxon>
        <taxon>Pentapetalae</taxon>
        <taxon>asterids</taxon>
        <taxon>campanulids</taxon>
        <taxon>Asterales</taxon>
        <taxon>Asteraceae</taxon>
        <taxon>Asteroideae</taxon>
        <taxon>Anthemideae</taxon>
        <taxon>Anthemidinae</taxon>
        <taxon>Tanacetum</taxon>
    </lineage>
</organism>
<feature type="domain" description="PB1-like" evidence="2">
    <location>
        <begin position="1551"/>
        <end position="1636"/>
    </location>
</feature>
<reference evidence="3" key="2">
    <citation type="submission" date="2022-01" db="EMBL/GenBank/DDBJ databases">
        <authorList>
            <person name="Yamashiro T."/>
            <person name="Shiraishi A."/>
            <person name="Satake H."/>
            <person name="Nakayama K."/>
        </authorList>
    </citation>
    <scope>NUCLEOTIDE SEQUENCE</scope>
</reference>
<evidence type="ECO:0000313" key="4">
    <source>
        <dbReference type="Proteomes" id="UP001151760"/>
    </source>
</evidence>
<feature type="region of interest" description="Disordered" evidence="1">
    <location>
        <begin position="497"/>
        <end position="576"/>
    </location>
</feature>
<feature type="region of interest" description="Disordered" evidence="1">
    <location>
        <begin position="631"/>
        <end position="758"/>
    </location>
</feature>
<evidence type="ECO:0000313" key="3">
    <source>
        <dbReference type="EMBL" id="GJS66332.1"/>
    </source>
</evidence>
<protein>
    <recommendedName>
        <fullName evidence="2">PB1-like domain-containing protein</fullName>
    </recommendedName>
</protein>
<accession>A0ABQ4XLU5</accession>